<evidence type="ECO:0000259" key="7">
    <source>
        <dbReference type="PROSITE" id="PS50405"/>
    </source>
</evidence>
<dbReference type="InterPro" id="IPR036249">
    <property type="entry name" value="Thioredoxin-like_sf"/>
</dbReference>
<dbReference type="GO" id="GO:0009636">
    <property type="term" value="P:response to toxic substance"/>
    <property type="evidence" value="ECO:0007669"/>
    <property type="project" value="UniProtKB-ARBA"/>
</dbReference>
<dbReference type="Pfam" id="PF00043">
    <property type="entry name" value="GST_C"/>
    <property type="match status" value="1"/>
</dbReference>
<dbReference type="GeneID" id="19208228"/>
<dbReference type="GO" id="GO:0043295">
    <property type="term" value="F:glutathione binding"/>
    <property type="evidence" value="ECO:0007669"/>
    <property type="project" value="TreeGrafter"/>
</dbReference>
<dbReference type="InterPro" id="IPR010987">
    <property type="entry name" value="Glutathione-S-Trfase_C-like"/>
</dbReference>
<dbReference type="GO" id="GO:0006749">
    <property type="term" value="P:glutathione metabolic process"/>
    <property type="evidence" value="ECO:0007669"/>
    <property type="project" value="TreeGrafter"/>
</dbReference>
<reference evidence="9" key="1">
    <citation type="journal article" date="2012" name="Science">
        <title>The Paleozoic origin of enzymatic lignin decomposition reconstructed from 31 fungal genomes.</title>
        <authorList>
            <person name="Floudas D."/>
            <person name="Binder M."/>
            <person name="Riley R."/>
            <person name="Barry K."/>
            <person name="Blanchette R.A."/>
            <person name="Henrissat B."/>
            <person name="Martinez A.T."/>
            <person name="Otillar R."/>
            <person name="Spatafora J.W."/>
            <person name="Yadav J.S."/>
            <person name="Aerts A."/>
            <person name="Benoit I."/>
            <person name="Boyd A."/>
            <person name="Carlson A."/>
            <person name="Copeland A."/>
            <person name="Coutinho P.M."/>
            <person name="de Vries R.P."/>
            <person name="Ferreira P."/>
            <person name="Findley K."/>
            <person name="Foster B."/>
            <person name="Gaskell J."/>
            <person name="Glotzer D."/>
            <person name="Gorecki P."/>
            <person name="Heitman J."/>
            <person name="Hesse C."/>
            <person name="Hori C."/>
            <person name="Igarashi K."/>
            <person name="Jurgens J.A."/>
            <person name="Kallen N."/>
            <person name="Kersten P."/>
            <person name="Kohler A."/>
            <person name="Kuees U."/>
            <person name="Kumar T.K.A."/>
            <person name="Kuo A."/>
            <person name="LaButti K."/>
            <person name="Larrondo L.F."/>
            <person name="Lindquist E."/>
            <person name="Ling A."/>
            <person name="Lombard V."/>
            <person name="Lucas S."/>
            <person name="Lundell T."/>
            <person name="Martin R."/>
            <person name="McLaughlin D.J."/>
            <person name="Morgenstern I."/>
            <person name="Morin E."/>
            <person name="Murat C."/>
            <person name="Nagy L.G."/>
            <person name="Nolan M."/>
            <person name="Ohm R.A."/>
            <person name="Patyshakuliyeva A."/>
            <person name="Rokas A."/>
            <person name="Ruiz-Duenas F.J."/>
            <person name="Sabat G."/>
            <person name="Salamov A."/>
            <person name="Samejima M."/>
            <person name="Schmutz J."/>
            <person name="Slot J.C."/>
            <person name="St John F."/>
            <person name="Stenlid J."/>
            <person name="Sun H."/>
            <person name="Sun S."/>
            <person name="Syed K."/>
            <person name="Tsang A."/>
            <person name="Wiebenga A."/>
            <person name="Young D."/>
            <person name="Pisabarro A."/>
            <person name="Eastwood D.C."/>
            <person name="Martin F."/>
            <person name="Cullen D."/>
            <person name="Grigoriev I.V."/>
            <person name="Hibbett D.S."/>
        </authorList>
    </citation>
    <scope>NUCLEOTIDE SEQUENCE [LARGE SCALE GENOMIC DNA]</scope>
    <source>
        <strain evidence="9">RWD-64-598 SS2</strain>
    </source>
</reference>
<feature type="domain" description="GST C-terminal" evidence="7">
    <location>
        <begin position="90"/>
        <end position="212"/>
    </location>
</feature>
<dbReference type="SUPFAM" id="SSF52833">
    <property type="entry name" value="Thioredoxin-like"/>
    <property type="match status" value="1"/>
</dbReference>
<dbReference type="SFLD" id="SFLDG00358">
    <property type="entry name" value="Main_(cytGST)"/>
    <property type="match status" value="1"/>
</dbReference>
<dbReference type="FunFam" id="1.20.1050.10:FF:000004">
    <property type="entry name" value="Glutathione S-transferase F2"/>
    <property type="match status" value="1"/>
</dbReference>
<evidence type="ECO:0000256" key="4">
    <source>
        <dbReference type="ARBA" id="ARBA00047960"/>
    </source>
</evidence>
<dbReference type="GO" id="GO:0005737">
    <property type="term" value="C:cytoplasm"/>
    <property type="evidence" value="ECO:0007669"/>
    <property type="project" value="TreeGrafter"/>
</dbReference>
<evidence type="ECO:0000256" key="3">
    <source>
        <dbReference type="ARBA" id="ARBA00022679"/>
    </source>
</evidence>
<organism evidence="8 9">
    <name type="scientific">Coniophora puteana (strain RWD-64-598)</name>
    <name type="common">Brown rot fungus</name>
    <dbReference type="NCBI Taxonomy" id="741705"/>
    <lineage>
        <taxon>Eukaryota</taxon>
        <taxon>Fungi</taxon>
        <taxon>Dikarya</taxon>
        <taxon>Basidiomycota</taxon>
        <taxon>Agaricomycotina</taxon>
        <taxon>Agaricomycetes</taxon>
        <taxon>Agaricomycetidae</taxon>
        <taxon>Boletales</taxon>
        <taxon>Coniophorineae</taxon>
        <taxon>Coniophoraceae</taxon>
        <taxon>Coniophora</taxon>
    </lineage>
</organism>
<dbReference type="InterPro" id="IPR036282">
    <property type="entry name" value="Glutathione-S-Trfase_C_sf"/>
</dbReference>
<feature type="domain" description="GST N-terminal" evidence="6">
    <location>
        <begin position="1"/>
        <end position="82"/>
    </location>
</feature>
<evidence type="ECO:0000313" key="9">
    <source>
        <dbReference type="Proteomes" id="UP000053558"/>
    </source>
</evidence>
<dbReference type="EC" id="2.5.1.18" evidence="2"/>
<evidence type="ECO:0000256" key="5">
    <source>
        <dbReference type="ARBA" id="ARBA00053259"/>
    </source>
</evidence>
<dbReference type="KEGG" id="cput:CONPUDRAFT_62343"/>
<comment type="caution">
    <text evidence="8">The sequence shown here is derived from an EMBL/GenBank/DDBJ whole genome shotgun (WGS) entry which is preliminary data.</text>
</comment>
<sequence length="212" mass="23400">MVLKIHGASQSTCTRTVAVVATELNVPYELVPVNFATAEHKSPAFTAVQPFGQLPYIDDDGFKLYESRAIARYLVKKYGGQGTVSLIPTGLKEEALFEQGVSIETANFYPSAIGFGLEKVFKPMRGVTPDEARAAECLKTLEAKLDVYDVLLGKQKYVGGNEITLADIFHLPYGQLLVKVGRDDLFESRPNVARWWKEISTRPSWLAVKDGA</sequence>
<dbReference type="InterPro" id="IPR004045">
    <property type="entry name" value="Glutathione_S-Trfase_N"/>
</dbReference>
<dbReference type="Gene3D" id="1.20.1050.10">
    <property type="match status" value="1"/>
</dbReference>
<dbReference type="CDD" id="cd03053">
    <property type="entry name" value="GST_N_Phi"/>
    <property type="match status" value="1"/>
</dbReference>
<evidence type="ECO:0000259" key="6">
    <source>
        <dbReference type="PROSITE" id="PS50404"/>
    </source>
</evidence>
<dbReference type="RefSeq" id="XP_007772367.1">
    <property type="nucleotide sequence ID" value="XM_007774177.1"/>
</dbReference>
<dbReference type="PROSITE" id="PS50404">
    <property type="entry name" value="GST_NTER"/>
    <property type="match status" value="1"/>
</dbReference>
<proteinExistence type="inferred from homology"/>
<dbReference type="FunFam" id="3.40.30.10:FF:000039">
    <property type="entry name" value="Glutathione S-transferase domain"/>
    <property type="match status" value="1"/>
</dbReference>
<dbReference type="OMA" id="AAYHNTV"/>
<protein>
    <recommendedName>
        <fullName evidence="2">glutathione transferase</fullName>
        <ecNumber evidence="2">2.5.1.18</ecNumber>
    </recommendedName>
</protein>
<comment type="catalytic activity">
    <reaction evidence="4">
        <text>RX + glutathione = an S-substituted glutathione + a halide anion + H(+)</text>
        <dbReference type="Rhea" id="RHEA:16437"/>
        <dbReference type="ChEBI" id="CHEBI:15378"/>
        <dbReference type="ChEBI" id="CHEBI:16042"/>
        <dbReference type="ChEBI" id="CHEBI:17792"/>
        <dbReference type="ChEBI" id="CHEBI:57925"/>
        <dbReference type="ChEBI" id="CHEBI:90779"/>
        <dbReference type="EC" id="2.5.1.18"/>
    </reaction>
</comment>
<evidence type="ECO:0000256" key="1">
    <source>
        <dbReference type="ARBA" id="ARBA00010128"/>
    </source>
</evidence>
<keyword evidence="3 8" id="KW-0808">Transferase</keyword>
<dbReference type="InterPro" id="IPR040079">
    <property type="entry name" value="Glutathione_S-Trfase"/>
</dbReference>
<dbReference type="PROSITE" id="PS50405">
    <property type="entry name" value="GST_CTER"/>
    <property type="match status" value="1"/>
</dbReference>
<name>A0A5M3MDQ7_CONPW</name>
<dbReference type="SFLD" id="SFLDG01154">
    <property type="entry name" value="Main.5:_Phi-like"/>
    <property type="match status" value="1"/>
</dbReference>
<dbReference type="PANTHER" id="PTHR43900">
    <property type="entry name" value="GLUTATHIONE S-TRANSFERASE RHO"/>
    <property type="match status" value="1"/>
</dbReference>
<dbReference type="EMBL" id="JH711584">
    <property type="protein sequence ID" value="EIW77399.1"/>
    <property type="molecule type" value="Genomic_DNA"/>
</dbReference>
<dbReference type="SFLD" id="SFLDS00019">
    <property type="entry name" value="Glutathione_Transferase_(cytos"/>
    <property type="match status" value="1"/>
</dbReference>
<dbReference type="PANTHER" id="PTHR43900:SF3">
    <property type="entry name" value="GLUTATHIONE S-TRANSFERASE RHO"/>
    <property type="match status" value="1"/>
</dbReference>
<dbReference type="GO" id="GO:0004364">
    <property type="term" value="F:glutathione transferase activity"/>
    <property type="evidence" value="ECO:0007669"/>
    <property type="project" value="UniProtKB-EC"/>
</dbReference>
<dbReference type="AlphaFoldDB" id="A0A5M3MDQ7"/>
<evidence type="ECO:0000256" key="2">
    <source>
        <dbReference type="ARBA" id="ARBA00012452"/>
    </source>
</evidence>
<dbReference type="SUPFAM" id="SSF47616">
    <property type="entry name" value="GST C-terminal domain-like"/>
    <property type="match status" value="1"/>
</dbReference>
<accession>A0A5M3MDQ7</accession>
<comment type="similarity">
    <text evidence="1">Belongs to the GST superfamily. Phi family.</text>
</comment>
<evidence type="ECO:0000313" key="8">
    <source>
        <dbReference type="EMBL" id="EIW77399.1"/>
    </source>
</evidence>
<dbReference type="InterPro" id="IPR034347">
    <property type="entry name" value="GST_Phi_C"/>
</dbReference>
<dbReference type="Proteomes" id="UP000053558">
    <property type="component" value="Unassembled WGS sequence"/>
</dbReference>
<dbReference type="Gene3D" id="3.40.30.10">
    <property type="entry name" value="Glutaredoxin"/>
    <property type="match status" value="1"/>
</dbReference>
<dbReference type="Pfam" id="PF02798">
    <property type="entry name" value="GST_N"/>
    <property type="match status" value="1"/>
</dbReference>
<dbReference type="OrthoDB" id="249703at2759"/>
<comment type="function">
    <text evidence="5">May be involved in the conjugation of reduced glutathione to a wide number of exogenous and endogenous hydrophobic electrophiles and have a detoxification role against certain herbicides.</text>
</comment>
<keyword evidence="9" id="KW-1185">Reference proteome</keyword>
<dbReference type="InterPro" id="IPR004046">
    <property type="entry name" value="GST_C"/>
</dbReference>
<gene>
    <name evidence="8" type="ORF">CONPUDRAFT_62343</name>
</gene>
<dbReference type="CDD" id="cd03187">
    <property type="entry name" value="GST_C_Phi"/>
    <property type="match status" value="1"/>
</dbReference>